<dbReference type="EMBL" id="JADDUC020000007">
    <property type="protein sequence ID" value="KAI1237791.1"/>
    <property type="molecule type" value="Genomic_DNA"/>
</dbReference>
<gene>
    <name evidence="3" type="ORF">IHE44_0013878</name>
    <name evidence="2" type="ORF">IHE44_014525</name>
</gene>
<evidence type="ECO:0000313" key="4">
    <source>
        <dbReference type="Proteomes" id="UP000618051"/>
    </source>
</evidence>
<organism evidence="2">
    <name type="scientific">Lamprotornis superbus</name>
    <dbReference type="NCBI Taxonomy" id="245042"/>
    <lineage>
        <taxon>Eukaryota</taxon>
        <taxon>Metazoa</taxon>
        <taxon>Chordata</taxon>
        <taxon>Craniata</taxon>
        <taxon>Vertebrata</taxon>
        <taxon>Euteleostomi</taxon>
        <taxon>Archelosauria</taxon>
        <taxon>Archosauria</taxon>
        <taxon>Dinosauria</taxon>
        <taxon>Saurischia</taxon>
        <taxon>Theropoda</taxon>
        <taxon>Coelurosauria</taxon>
        <taxon>Aves</taxon>
        <taxon>Neognathae</taxon>
        <taxon>Neoaves</taxon>
        <taxon>Telluraves</taxon>
        <taxon>Australaves</taxon>
        <taxon>Passeriformes</taxon>
        <taxon>Sturnidae</taxon>
        <taxon>Lamprotornis</taxon>
    </lineage>
</organism>
<evidence type="ECO:0000313" key="3">
    <source>
        <dbReference type="EMBL" id="KAI1237791.1"/>
    </source>
</evidence>
<protein>
    <recommendedName>
        <fullName evidence="5">ODF3A protein</fullName>
    </recommendedName>
</protein>
<dbReference type="OrthoDB" id="429991at2759"/>
<reference evidence="2" key="1">
    <citation type="submission" date="2020-10" db="EMBL/GenBank/DDBJ databases">
        <title>Feather gene expression reveals the developmental basis of iridescence in African starlings.</title>
        <authorList>
            <person name="Rubenstein D.R."/>
        </authorList>
    </citation>
    <scope>NUCLEOTIDE SEQUENCE</scope>
    <source>
        <strain evidence="2">SS15</strain>
        <tissue evidence="2">Liver</tissue>
    </source>
</reference>
<dbReference type="PANTHER" id="PTHR21580:SF28">
    <property type="entry name" value="BOREALIN N-TERMINAL DOMAIN-CONTAINING PROTEIN-RELATED"/>
    <property type="match status" value="1"/>
</dbReference>
<dbReference type="AlphaFoldDB" id="A0A835P1T5"/>
<dbReference type="PANTHER" id="PTHR21580">
    <property type="entry name" value="SHIPPO-1-RELATED"/>
    <property type="match status" value="1"/>
</dbReference>
<dbReference type="InterPro" id="IPR010736">
    <property type="entry name" value="SHIPPO-rpt"/>
</dbReference>
<feature type="region of interest" description="Disordered" evidence="1">
    <location>
        <begin position="1"/>
        <end position="39"/>
    </location>
</feature>
<feature type="region of interest" description="Disordered" evidence="1">
    <location>
        <begin position="243"/>
        <end position="264"/>
    </location>
</feature>
<sequence>MSHQHGETLGGHLETSSPKGPNPCRVQHPRSQILDPWDNSMEGTWVGSWRPHPRRGPILAEFSTPGPKYGLPGTTGHPGHDPTMQRAPAYSFRGTKCPSAETCSPGPRYFIDSSITKTGKHVPPTALVTARPKTKIAVTPGPSDYTTEPANKHVYHTAPARSLMSRPKDLKGFQTPGPAAYTLPRILGPRTVYTRAEPCYSMKWKSQYQSCFQDMAKTPGPAAFAKVDMDAYKPRAPKYTMGLKTTPVDKGMGPGPAEYSPGKVSVTKGRDPAYTFGLRHSVYKASLIPETYPD</sequence>
<evidence type="ECO:0008006" key="5">
    <source>
        <dbReference type="Google" id="ProtNLM"/>
    </source>
</evidence>
<reference evidence="3 4" key="2">
    <citation type="journal article" date="2021" name="J. Hered.">
        <title>Feather Gene Expression Elucidates the Developmental Basis of Plumage Iridescence in African Starlings.</title>
        <authorList>
            <person name="Rubenstein D.R."/>
            <person name="Corvelo A."/>
            <person name="MacManes M.D."/>
            <person name="Maia R."/>
            <person name="Narzisi G."/>
            <person name="Rousaki A."/>
            <person name="Vandenabeele P."/>
            <person name="Shawkey M.D."/>
            <person name="Solomon J."/>
        </authorList>
    </citation>
    <scope>NUCLEOTIDE SEQUENCE [LARGE SCALE GENOMIC DNA]</scope>
    <source>
        <strain evidence="3">SS15</strain>
    </source>
</reference>
<dbReference type="Proteomes" id="UP000618051">
    <property type="component" value="Unassembled WGS sequence"/>
</dbReference>
<dbReference type="EMBL" id="JADDUC010000010">
    <property type="protein sequence ID" value="KAG0130468.1"/>
    <property type="molecule type" value="Genomic_DNA"/>
</dbReference>
<accession>A0A835P1T5</accession>
<evidence type="ECO:0000313" key="2">
    <source>
        <dbReference type="EMBL" id="KAG0130468.1"/>
    </source>
</evidence>
<dbReference type="GO" id="GO:0005856">
    <property type="term" value="C:cytoskeleton"/>
    <property type="evidence" value="ECO:0007669"/>
    <property type="project" value="TreeGrafter"/>
</dbReference>
<reference evidence="3" key="3">
    <citation type="submission" date="2022-01" db="EMBL/GenBank/DDBJ databases">
        <authorList>
            <person name="Rubenstein D.R."/>
        </authorList>
    </citation>
    <scope>NUCLEOTIDE SEQUENCE</scope>
    <source>
        <strain evidence="3">SS15</strain>
        <tissue evidence="3">Liver</tissue>
    </source>
</reference>
<proteinExistence type="predicted"/>
<dbReference type="Pfam" id="PF07004">
    <property type="entry name" value="SHIPPO-rpt"/>
    <property type="match status" value="4"/>
</dbReference>
<evidence type="ECO:0000256" key="1">
    <source>
        <dbReference type="SAM" id="MobiDB-lite"/>
    </source>
</evidence>
<dbReference type="InterPro" id="IPR051291">
    <property type="entry name" value="CIMAP"/>
</dbReference>
<comment type="caution">
    <text evidence="2">The sequence shown here is derived from an EMBL/GenBank/DDBJ whole genome shotgun (WGS) entry which is preliminary data.</text>
</comment>
<name>A0A835P1T5_9PASS</name>
<keyword evidence="4" id="KW-1185">Reference proteome</keyword>